<keyword evidence="8" id="KW-1185">Reference proteome</keyword>
<evidence type="ECO:0000256" key="3">
    <source>
        <dbReference type="ARBA" id="ARBA00023015"/>
    </source>
</evidence>
<comment type="caution">
    <text evidence="7">The sequence shown here is derived from an EMBL/GenBank/DDBJ whole genome shotgun (WGS) entry which is preliminary data.</text>
</comment>
<dbReference type="GO" id="GO:0006357">
    <property type="term" value="P:regulation of transcription by RNA polymerase II"/>
    <property type="evidence" value="ECO:0007669"/>
    <property type="project" value="TreeGrafter"/>
</dbReference>
<dbReference type="GO" id="GO:0005634">
    <property type="term" value="C:nucleus"/>
    <property type="evidence" value="ECO:0007669"/>
    <property type="project" value="UniProtKB-SubCell"/>
</dbReference>
<dbReference type="Proteomes" id="UP000192596">
    <property type="component" value="Unassembled WGS sequence"/>
</dbReference>
<feature type="compositionally biased region" description="Basic and acidic residues" evidence="6">
    <location>
        <begin position="80"/>
        <end position="89"/>
    </location>
</feature>
<feature type="region of interest" description="Disordered" evidence="6">
    <location>
        <begin position="418"/>
        <end position="455"/>
    </location>
</feature>
<feature type="compositionally biased region" description="Low complexity" evidence="6">
    <location>
        <begin position="446"/>
        <end position="455"/>
    </location>
</feature>
<comment type="subcellular location">
    <subcellularLocation>
        <location evidence="1">Nucleus</location>
    </subcellularLocation>
</comment>
<name>A0A1V8SSK8_9PEZI</name>
<keyword evidence="4" id="KW-0804">Transcription</keyword>
<dbReference type="GO" id="GO:0003713">
    <property type="term" value="F:transcription coactivator activity"/>
    <property type="evidence" value="ECO:0007669"/>
    <property type="project" value="TreeGrafter"/>
</dbReference>
<protein>
    <recommendedName>
        <fullName evidence="9">Transcriptional regulator Ngg1</fullName>
    </recommendedName>
</protein>
<evidence type="ECO:0000256" key="5">
    <source>
        <dbReference type="ARBA" id="ARBA00023242"/>
    </source>
</evidence>
<dbReference type="InParanoid" id="A0A1V8SSK8"/>
<dbReference type="Pfam" id="PF10198">
    <property type="entry name" value="Ada3"/>
    <property type="match status" value="1"/>
</dbReference>
<sequence>MPPASKKGTGKVIVPRERRSSSQHSTPASLLSEEFPSTPPDVTPSATSIPAPTLPKETPYLHTPTASLITPDLSLGALIDKAHAGHKPNDPPTARELNTLHDAIRSTVVKTFEKRSETSERNLRQVVAKRKERAGLEREREAELQAAAVERAKKRSEDEARKGKKGGAKRAREEDEAEVKDGERRGSIPKVGAHGVARQDGVGLDEGAPAPPSPRVEPGTAIIDPMDIAQSPVESEASHMDGQATIPLYERAFGKDPTKFDDPTVYDIRDWDEDMSYEDKKAIFGVARWPASDLRDLIAGDPPDMDLSNAKPANQINFSTFQTYVEPYIRPFTEEDVAFLKERGDRVTPYLIPQRGTRTYKEVWAAEDGLTGTEPPRREENDPNVARGGMDEMNDEVAETDEVSLGPIAARLMSIIRPQPNASTPSRPPPTEEPPDTNGDTSMLNGTDDPLDPLATLLGASATEDHHPLTLLPPEAPRLAPEHPKPDFDTFEARALQELKYIGFITASDTPSHALHNDDEIASRLRTLQAELRLVAARNNARKARLLELTEERMAMQEYSNIADDLDSQVNTAYLKRNRSMTSKPSKKGSATSAAAARAAGRGLAATGRGISEGTKALMQKRRDWIDMVGPVVGYGRAGIPEPNETIFDVDSMAKFEKMEREAEAGEGVEE</sequence>
<feature type="region of interest" description="Disordered" evidence="6">
    <location>
        <begin position="1"/>
        <end position="63"/>
    </location>
</feature>
<dbReference type="InterPro" id="IPR019340">
    <property type="entry name" value="Histone_AcTrfase_su3"/>
</dbReference>
<evidence type="ECO:0000313" key="8">
    <source>
        <dbReference type="Proteomes" id="UP000192596"/>
    </source>
</evidence>
<evidence type="ECO:0000313" key="7">
    <source>
        <dbReference type="EMBL" id="OQO02049.1"/>
    </source>
</evidence>
<dbReference type="OrthoDB" id="1232at2759"/>
<dbReference type="PANTHER" id="PTHR13556">
    <property type="entry name" value="TRANSCRIPTIONAL ADAPTER 3-RELATED"/>
    <property type="match status" value="1"/>
</dbReference>
<feature type="compositionally biased region" description="Basic and acidic residues" evidence="6">
    <location>
        <begin position="111"/>
        <end position="123"/>
    </location>
</feature>
<keyword evidence="5" id="KW-0539">Nucleus</keyword>
<dbReference type="EMBL" id="NAJO01000029">
    <property type="protein sequence ID" value="OQO02049.1"/>
    <property type="molecule type" value="Genomic_DNA"/>
</dbReference>
<feature type="compositionally biased region" description="Basic and acidic residues" evidence="6">
    <location>
        <begin position="133"/>
        <end position="143"/>
    </location>
</feature>
<evidence type="ECO:0008006" key="9">
    <source>
        <dbReference type="Google" id="ProtNLM"/>
    </source>
</evidence>
<dbReference type="AlphaFoldDB" id="A0A1V8SSK8"/>
<comment type="similarity">
    <text evidence="2">Belongs to the NGG1 family.</text>
</comment>
<accession>A0A1V8SSK8</accession>
<proteinExistence type="inferred from homology"/>
<evidence type="ECO:0000256" key="6">
    <source>
        <dbReference type="SAM" id="MobiDB-lite"/>
    </source>
</evidence>
<gene>
    <name evidence="7" type="ORF">B0A48_12522</name>
</gene>
<dbReference type="STRING" id="1507870.A0A1V8SSK8"/>
<reference evidence="8" key="1">
    <citation type="submission" date="2017-03" db="EMBL/GenBank/DDBJ databases">
        <title>Genomes of endolithic fungi from Antarctica.</title>
        <authorList>
            <person name="Coleine C."/>
            <person name="Masonjones S."/>
            <person name="Stajich J.E."/>
        </authorList>
    </citation>
    <scope>NUCLEOTIDE SEQUENCE [LARGE SCALE GENOMIC DNA]</scope>
    <source>
        <strain evidence="8">CCFEE 5527</strain>
    </source>
</reference>
<organism evidence="7 8">
    <name type="scientific">Cryoendolithus antarcticus</name>
    <dbReference type="NCBI Taxonomy" id="1507870"/>
    <lineage>
        <taxon>Eukaryota</taxon>
        <taxon>Fungi</taxon>
        <taxon>Dikarya</taxon>
        <taxon>Ascomycota</taxon>
        <taxon>Pezizomycotina</taxon>
        <taxon>Dothideomycetes</taxon>
        <taxon>Dothideomycetidae</taxon>
        <taxon>Cladosporiales</taxon>
        <taxon>Cladosporiaceae</taxon>
        <taxon>Cryoendolithus</taxon>
    </lineage>
</organism>
<dbReference type="GO" id="GO:0000124">
    <property type="term" value="C:SAGA complex"/>
    <property type="evidence" value="ECO:0007669"/>
    <property type="project" value="TreeGrafter"/>
</dbReference>
<feature type="region of interest" description="Disordered" evidence="6">
    <location>
        <begin position="367"/>
        <end position="390"/>
    </location>
</feature>
<evidence type="ECO:0000256" key="2">
    <source>
        <dbReference type="ARBA" id="ARBA00005330"/>
    </source>
</evidence>
<dbReference type="PANTHER" id="PTHR13556:SF2">
    <property type="entry name" value="TRANSCRIPTIONAL ADAPTER 3"/>
    <property type="match status" value="1"/>
</dbReference>
<keyword evidence="3" id="KW-0805">Transcription regulation</keyword>
<evidence type="ECO:0000256" key="4">
    <source>
        <dbReference type="ARBA" id="ARBA00023163"/>
    </source>
</evidence>
<dbReference type="FunCoup" id="A0A1V8SSK8">
    <property type="interactions" value="589"/>
</dbReference>
<feature type="region of interest" description="Disordered" evidence="6">
    <location>
        <begin position="80"/>
        <end position="218"/>
    </location>
</feature>
<evidence type="ECO:0000256" key="1">
    <source>
        <dbReference type="ARBA" id="ARBA00004123"/>
    </source>
</evidence>